<name>A0AAN6VD91_9PEZI</name>
<sequence length="492" mass="56834">MLYCDTTKTWMNGAVLYDIGNWIPAVLTPLLDLDISVKNKSGLYVADLDLMLHHHWVLDKEVYSHERLRVQMAAVLVIAGATSTRPGALIGSLCYKDVEFHVFRPAPGSRRARVGLVVKLTKIKRSAGKSRPKKYGFHEEDTLLHDPVLYMESIAFADMAFEALKDPEDIYHFVIPPGSDRIILSWKPEWRDRPIFRALQGRGNNVGVALDKALQYKTARDCLIGLGRAVGFEKQLEWYDLRRGSGKKLHKALKPEEANQSMGHTLGDTTTYVRFYTTDFIEVDFQEIVFGSEPQRDLIHLMGRLLRNGDAPTRLTDEQKMEINLDPKLSKMRQKRDRVRAEIRKQGWTDKTAKLHQLGRRLLGRHNSYHRQAESHRKRLHDQRLSQAIQEFHALAHGEEIRRQLNGIRPSENELHQLRMNLVRELALLCKLRESPRRRQAENDIDGLIKHIRNRHAKRNAIPFHCPYERCSGIVAGAVYFADHCKRQHPRD</sequence>
<reference evidence="1" key="2">
    <citation type="submission" date="2023-05" db="EMBL/GenBank/DDBJ databases">
        <authorList>
            <consortium name="Lawrence Berkeley National Laboratory"/>
            <person name="Steindorff A."/>
            <person name="Hensen N."/>
            <person name="Bonometti L."/>
            <person name="Westerberg I."/>
            <person name="Brannstrom I.O."/>
            <person name="Guillou S."/>
            <person name="Cros-Aarteil S."/>
            <person name="Calhoun S."/>
            <person name="Haridas S."/>
            <person name="Kuo A."/>
            <person name="Mondo S."/>
            <person name="Pangilinan J."/>
            <person name="Riley R."/>
            <person name="Labutti K."/>
            <person name="Andreopoulos B."/>
            <person name="Lipzen A."/>
            <person name="Chen C."/>
            <person name="Yanf M."/>
            <person name="Daum C."/>
            <person name="Ng V."/>
            <person name="Clum A."/>
            <person name="Ohm R."/>
            <person name="Martin F."/>
            <person name="Silar P."/>
            <person name="Natvig D."/>
            <person name="Lalanne C."/>
            <person name="Gautier V."/>
            <person name="Ament-Velasquez S.L."/>
            <person name="Kruys A."/>
            <person name="Hutchinson M.I."/>
            <person name="Powell A.J."/>
            <person name="Barry K."/>
            <person name="Miller A.N."/>
            <person name="Grigoriev I.V."/>
            <person name="Debuchy R."/>
            <person name="Gladieux P."/>
            <person name="Thoren M.H."/>
            <person name="Johannesson H."/>
        </authorList>
    </citation>
    <scope>NUCLEOTIDE SEQUENCE</scope>
    <source>
        <strain evidence="1">CBS 538.74</strain>
    </source>
</reference>
<dbReference type="PANTHER" id="PTHR37535:SF3">
    <property type="entry name" value="FLUG DOMAIN-CONTAINING PROTEIN"/>
    <property type="match status" value="1"/>
</dbReference>
<keyword evidence="2" id="KW-1185">Reference proteome</keyword>
<organism evidence="1 2">
    <name type="scientific">Chaetomidium leptoderma</name>
    <dbReference type="NCBI Taxonomy" id="669021"/>
    <lineage>
        <taxon>Eukaryota</taxon>
        <taxon>Fungi</taxon>
        <taxon>Dikarya</taxon>
        <taxon>Ascomycota</taxon>
        <taxon>Pezizomycotina</taxon>
        <taxon>Sordariomycetes</taxon>
        <taxon>Sordariomycetidae</taxon>
        <taxon>Sordariales</taxon>
        <taxon>Chaetomiaceae</taxon>
        <taxon>Chaetomidium</taxon>
    </lineage>
</organism>
<dbReference type="PANTHER" id="PTHR37535">
    <property type="entry name" value="FLUG DOMAIN PROTEIN"/>
    <property type="match status" value="1"/>
</dbReference>
<accession>A0AAN6VD91</accession>
<proteinExistence type="predicted"/>
<reference evidence="1" key="1">
    <citation type="journal article" date="2023" name="Mol. Phylogenet. Evol.">
        <title>Genome-scale phylogeny and comparative genomics of the fungal order Sordariales.</title>
        <authorList>
            <person name="Hensen N."/>
            <person name="Bonometti L."/>
            <person name="Westerberg I."/>
            <person name="Brannstrom I.O."/>
            <person name="Guillou S."/>
            <person name="Cros-Aarteil S."/>
            <person name="Calhoun S."/>
            <person name="Haridas S."/>
            <person name="Kuo A."/>
            <person name="Mondo S."/>
            <person name="Pangilinan J."/>
            <person name="Riley R."/>
            <person name="LaButti K."/>
            <person name="Andreopoulos B."/>
            <person name="Lipzen A."/>
            <person name="Chen C."/>
            <person name="Yan M."/>
            <person name="Daum C."/>
            <person name="Ng V."/>
            <person name="Clum A."/>
            <person name="Steindorff A."/>
            <person name="Ohm R.A."/>
            <person name="Martin F."/>
            <person name="Silar P."/>
            <person name="Natvig D.O."/>
            <person name="Lalanne C."/>
            <person name="Gautier V."/>
            <person name="Ament-Velasquez S.L."/>
            <person name="Kruys A."/>
            <person name="Hutchinson M.I."/>
            <person name="Powell A.J."/>
            <person name="Barry K."/>
            <person name="Miller A.N."/>
            <person name="Grigoriev I.V."/>
            <person name="Debuchy R."/>
            <person name="Gladieux P."/>
            <person name="Hiltunen Thoren M."/>
            <person name="Johannesson H."/>
        </authorList>
    </citation>
    <scope>NUCLEOTIDE SEQUENCE</scope>
    <source>
        <strain evidence="1">CBS 538.74</strain>
    </source>
</reference>
<evidence type="ECO:0000313" key="1">
    <source>
        <dbReference type="EMBL" id="KAK4148395.1"/>
    </source>
</evidence>
<protein>
    <recommendedName>
        <fullName evidence="3">C2H2-type domain-containing protein</fullName>
    </recommendedName>
</protein>
<dbReference type="Pfam" id="PF11917">
    <property type="entry name" value="DUF3435"/>
    <property type="match status" value="1"/>
</dbReference>
<dbReference type="AlphaFoldDB" id="A0AAN6VD91"/>
<evidence type="ECO:0000313" key="2">
    <source>
        <dbReference type="Proteomes" id="UP001302745"/>
    </source>
</evidence>
<dbReference type="InterPro" id="IPR021842">
    <property type="entry name" value="DUF3435"/>
</dbReference>
<comment type="caution">
    <text evidence="1">The sequence shown here is derived from an EMBL/GenBank/DDBJ whole genome shotgun (WGS) entry which is preliminary data.</text>
</comment>
<dbReference type="EMBL" id="MU857425">
    <property type="protein sequence ID" value="KAK4148395.1"/>
    <property type="molecule type" value="Genomic_DNA"/>
</dbReference>
<gene>
    <name evidence="1" type="ORF">C8A00DRAFT_47713</name>
</gene>
<dbReference type="Proteomes" id="UP001302745">
    <property type="component" value="Unassembled WGS sequence"/>
</dbReference>
<evidence type="ECO:0008006" key="3">
    <source>
        <dbReference type="Google" id="ProtNLM"/>
    </source>
</evidence>